<gene>
    <name evidence="1" type="ORF">LCGC14_2287930</name>
</gene>
<comment type="caution">
    <text evidence="1">The sequence shown here is derived from an EMBL/GenBank/DDBJ whole genome shotgun (WGS) entry which is preliminary data.</text>
</comment>
<proteinExistence type="predicted"/>
<name>A0A0F9FMA8_9ZZZZ</name>
<dbReference type="AlphaFoldDB" id="A0A0F9FMA8"/>
<accession>A0A0F9FMA8</accession>
<organism evidence="1">
    <name type="scientific">marine sediment metagenome</name>
    <dbReference type="NCBI Taxonomy" id="412755"/>
    <lineage>
        <taxon>unclassified sequences</taxon>
        <taxon>metagenomes</taxon>
        <taxon>ecological metagenomes</taxon>
    </lineage>
</organism>
<sequence length="82" mass="9521">MKVHFWGVTETTIGLTAKADNAEEQKNLAKILEGLRKSYLITVEIKGKPYKGGIVHWHDGRRGFFRKKVTEFIEMNFWPAEK</sequence>
<reference evidence="1" key="1">
    <citation type="journal article" date="2015" name="Nature">
        <title>Complex archaea that bridge the gap between prokaryotes and eukaryotes.</title>
        <authorList>
            <person name="Spang A."/>
            <person name="Saw J.H."/>
            <person name="Jorgensen S.L."/>
            <person name="Zaremba-Niedzwiedzka K."/>
            <person name="Martijn J."/>
            <person name="Lind A.E."/>
            <person name="van Eijk R."/>
            <person name="Schleper C."/>
            <person name="Guy L."/>
            <person name="Ettema T.J."/>
        </authorList>
    </citation>
    <scope>NUCLEOTIDE SEQUENCE</scope>
</reference>
<dbReference type="EMBL" id="LAZR01031980">
    <property type="protein sequence ID" value="KKL52197.1"/>
    <property type="molecule type" value="Genomic_DNA"/>
</dbReference>
<protein>
    <submittedName>
        <fullName evidence="1">Uncharacterized protein</fullName>
    </submittedName>
</protein>
<evidence type="ECO:0000313" key="1">
    <source>
        <dbReference type="EMBL" id="KKL52197.1"/>
    </source>
</evidence>